<keyword evidence="1" id="KW-0472">Membrane</keyword>
<sequence length="89" mass="10114">MTTQRVSVGEYTLAFVTSTLFALGVATGATISQINWYMPEGVEWLYLIGEFALRFAIAFFVWKLVSFLILKLFRKTIAPEAKQKMNLSK</sequence>
<keyword evidence="1" id="KW-1133">Transmembrane helix</keyword>
<evidence type="ECO:0000313" key="3">
    <source>
        <dbReference type="Proteomes" id="UP000318138"/>
    </source>
</evidence>
<gene>
    <name evidence="2" type="ORF">FLK61_38455</name>
</gene>
<dbReference type="KEGG" id="psua:FLK61_38455"/>
<dbReference type="RefSeq" id="WP_176010483.1">
    <property type="nucleotide sequence ID" value="NZ_CP041372.2"/>
</dbReference>
<dbReference type="Proteomes" id="UP000318138">
    <property type="component" value="Chromosome"/>
</dbReference>
<evidence type="ECO:0000313" key="2">
    <source>
        <dbReference type="EMBL" id="QKS72507.1"/>
    </source>
</evidence>
<dbReference type="AlphaFoldDB" id="A0A859FH97"/>
<feature type="transmembrane region" description="Helical" evidence="1">
    <location>
        <begin position="51"/>
        <end position="73"/>
    </location>
</feature>
<dbReference type="EMBL" id="CP041372">
    <property type="protein sequence ID" value="QKS72507.1"/>
    <property type="molecule type" value="Genomic_DNA"/>
</dbReference>
<evidence type="ECO:0000256" key="1">
    <source>
        <dbReference type="SAM" id="Phobius"/>
    </source>
</evidence>
<reference evidence="3" key="1">
    <citation type="submission" date="2019-07" db="EMBL/GenBank/DDBJ databases">
        <title>Bacillus alkalisoli sp. nov. isolated from saline soil.</title>
        <authorList>
            <person name="Sun J.-Q."/>
            <person name="Xu L."/>
        </authorList>
    </citation>
    <scope>NUCLEOTIDE SEQUENCE [LARGE SCALE GENOMIC DNA]</scope>
    <source>
        <strain evidence="3">M4U3P1</strain>
    </source>
</reference>
<protein>
    <submittedName>
        <fullName evidence="2">Uncharacterized protein</fullName>
    </submittedName>
</protein>
<keyword evidence="3" id="KW-1185">Reference proteome</keyword>
<feature type="transmembrane region" description="Helical" evidence="1">
    <location>
        <begin position="12"/>
        <end position="31"/>
    </location>
</feature>
<keyword evidence="1" id="KW-0812">Transmembrane</keyword>
<proteinExistence type="predicted"/>
<organism evidence="2 3">
    <name type="scientific">Paenalkalicoccus suaedae</name>
    <dbReference type="NCBI Taxonomy" id="2592382"/>
    <lineage>
        <taxon>Bacteria</taxon>
        <taxon>Bacillati</taxon>
        <taxon>Bacillota</taxon>
        <taxon>Bacilli</taxon>
        <taxon>Bacillales</taxon>
        <taxon>Bacillaceae</taxon>
        <taxon>Paenalkalicoccus</taxon>
    </lineage>
</organism>
<accession>A0A859FH97</accession>
<name>A0A859FH97_9BACI</name>